<proteinExistence type="inferred from homology"/>
<keyword evidence="3 7" id="KW-0547">Nucleotide-binding</keyword>
<feature type="binding site" evidence="7">
    <location>
        <position position="18"/>
    </location>
    <ligand>
        <name>Mg(2+)</name>
        <dbReference type="ChEBI" id="CHEBI:18420"/>
    </ligand>
</feature>
<keyword evidence="1 7" id="KW-0028">Amino-acid biosynthesis</keyword>
<dbReference type="PANTHER" id="PTHR21087">
    <property type="entry name" value="SHIKIMATE KINASE"/>
    <property type="match status" value="1"/>
</dbReference>
<accession>A0ABW7YTG2</accession>
<feature type="binding site" evidence="7">
    <location>
        <begin position="14"/>
        <end position="19"/>
    </location>
    <ligand>
        <name>ATP</name>
        <dbReference type="ChEBI" id="CHEBI:30616"/>
    </ligand>
</feature>
<keyword evidence="7" id="KW-0460">Magnesium</keyword>
<organism evidence="8 9">
    <name type="scientific">Nonomuraea typhae</name>
    <dbReference type="NCBI Taxonomy" id="2603600"/>
    <lineage>
        <taxon>Bacteria</taxon>
        <taxon>Bacillati</taxon>
        <taxon>Actinomycetota</taxon>
        <taxon>Actinomycetes</taxon>
        <taxon>Streptosporangiales</taxon>
        <taxon>Streptosporangiaceae</taxon>
        <taxon>Nonomuraea</taxon>
    </lineage>
</organism>
<reference evidence="8 9" key="1">
    <citation type="submission" date="2024-10" db="EMBL/GenBank/DDBJ databases">
        <title>The Natural Products Discovery Center: Release of the First 8490 Sequenced Strains for Exploring Actinobacteria Biosynthetic Diversity.</title>
        <authorList>
            <person name="Kalkreuter E."/>
            <person name="Kautsar S.A."/>
            <person name="Yang D."/>
            <person name="Bader C.D."/>
            <person name="Teijaro C.N."/>
            <person name="Fluegel L."/>
            <person name="Davis C.M."/>
            <person name="Simpson J.R."/>
            <person name="Lauterbach L."/>
            <person name="Steele A.D."/>
            <person name="Gui C."/>
            <person name="Meng S."/>
            <person name="Li G."/>
            <person name="Viehrig K."/>
            <person name="Ye F."/>
            <person name="Su P."/>
            <person name="Kiefer A.F."/>
            <person name="Nichols A."/>
            <person name="Cepeda A.J."/>
            <person name="Yan W."/>
            <person name="Fan B."/>
            <person name="Jiang Y."/>
            <person name="Adhikari A."/>
            <person name="Zheng C.-J."/>
            <person name="Schuster L."/>
            <person name="Cowan T.M."/>
            <person name="Smanski M.J."/>
            <person name="Chevrette M.G."/>
            <person name="De Carvalho L.P.S."/>
            <person name="Shen B."/>
        </authorList>
    </citation>
    <scope>NUCLEOTIDE SEQUENCE [LARGE SCALE GENOMIC DNA]</scope>
    <source>
        <strain evidence="8 9">NPDC050545</strain>
    </source>
</reference>
<evidence type="ECO:0000256" key="6">
    <source>
        <dbReference type="ARBA" id="ARBA00023141"/>
    </source>
</evidence>
<dbReference type="PANTHER" id="PTHR21087:SF16">
    <property type="entry name" value="SHIKIMATE KINASE 1, CHLOROPLASTIC"/>
    <property type="match status" value="1"/>
</dbReference>
<comment type="function">
    <text evidence="7">Catalyzes the specific phosphorylation of the 3-hydroxyl group of shikimic acid using ATP as a cosubstrate.</text>
</comment>
<keyword evidence="5 7" id="KW-0067">ATP-binding</keyword>
<feature type="binding site" evidence="7">
    <location>
        <position position="36"/>
    </location>
    <ligand>
        <name>substrate</name>
    </ligand>
</feature>
<protein>
    <recommendedName>
        <fullName evidence="7">Shikimate kinase</fullName>
        <shortName evidence="7">SK</shortName>
        <ecNumber evidence="7">2.7.1.71</ecNumber>
    </recommendedName>
</protein>
<comment type="pathway">
    <text evidence="7">Metabolic intermediate biosynthesis; chorismate biosynthesis; chorismate from D-erythrose 4-phosphate and phosphoenolpyruvate: step 5/7.</text>
</comment>
<comment type="similarity">
    <text evidence="7">Belongs to the shikimate kinase family.</text>
</comment>
<evidence type="ECO:0000256" key="4">
    <source>
        <dbReference type="ARBA" id="ARBA00022777"/>
    </source>
</evidence>
<feature type="binding site" evidence="7">
    <location>
        <position position="120"/>
    </location>
    <ligand>
        <name>ATP</name>
        <dbReference type="ChEBI" id="CHEBI:30616"/>
    </ligand>
</feature>
<evidence type="ECO:0000256" key="3">
    <source>
        <dbReference type="ARBA" id="ARBA00022741"/>
    </source>
</evidence>
<dbReference type="InterPro" id="IPR031322">
    <property type="entry name" value="Shikimate/glucono_kinase"/>
</dbReference>
<evidence type="ECO:0000256" key="2">
    <source>
        <dbReference type="ARBA" id="ARBA00022679"/>
    </source>
</evidence>
<dbReference type="InterPro" id="IPR027417">
    <property type="entry name" value="P-loop_NTPase"/>
</dbReference>
<dbReference type="InterPro" id="IPR000623">
    <property type="entry name" value="Shikimate_kinase/TSH1"/>
</dbReference>
<dbReference type="EC" id="2.7.1.71" evidence="7"/>
<evidence type="ECO:0000256" key="5">
    <source>
        <dbReference type="ARBA" id="ARBA00022840"/>
    </source>
</evidence>
<dbReference type="RefSeq" id="WP_397082209.1">
    <property type="nucleotide sequence ID" value="NZ_JBITGY010000004.1"/>
</dbReference>
<feature type="binding site" evidence="7">
    <location>
        <position position="132"/>
    </location>
    <ligand>
        <name>substrate</name>
    </ligand>
</feature>
<comment type="subcellular location">
    <subcellularLocation>
        <location evidence="7">Cytoplasm</location>
    </subcellularLocation>
</comment>
<evidence type="ECO:0000313" key="8">
    <source>
        <dbReference type="EMBL" id="MFI6498977.1"/>
    </source>
</evidence>
<keyword evidence="2 7" id="KW-0808">Transferase</keyword>
<dbReference type="Proteomes" id="UP001612741">
    <property type="component" value="Unassembled WGS sequence"/>
</dbReference>
<comment type="subunit">
    <text evidence="7">Monomer.</text>
</comment>
<evidence type="ECO:0000256" key="1">
    <source>
        <dbReference type="ARBA" id="ARBA00022605"/>
    </source>
</evidence>
<dbReference type="Gene3D" id="3.40.50.300">
    <property type="entry name" value="P-loop containing nucleotide triphosphate hydrolases"/>
    <property type="match status" value="1"/>
</dbReference>
<comment type="caution">
    <text evidence="7">Lacks conserved residue(s) required for the propagation of feature annotation.</text>
</comment>
<name>A0ABW7YTG2_9ACTN</name>
<comment type="catalytic activity">
    <reaction evidence="7">
        <text>shikimate + ATP = 3-phosphoshikimate + ADP + H(+)</text>
        <dbReference type="Rhea" id="RHEA:13121"/>
        <dbReference type="ChEBI" id="CHEBI:15378"/>
        <dbReference type="ChEBI" id="CHEBI:30616"/>
        <dbReference type="ChEBI" id="CHEBI:36208"/>
        <dbReference type="ChEBI" id="CHEBI:145989"/>
        <dbReference type="ChEBI" id="CHEBI:456216"/>
        <dbReference type="EC" id="2.7.1.71"/>
    </reaction>
</comment>
<dbReference type="SUPFAM" id="SSF52540">
    <property type="entry name" value="P-loop containing nucleoside triphosphate hydrolases"/>
    <property type="match status" value="1"/>
</dbReference>
<sequence length="162" mass="17387">MSKNKPVVVIGLMGSGKTTVGALVARALGVPLRDSDPFLRERYGRSAAEIAAAEGAGVLHRRESEHVLHALAERPPPVIAAAASTVEDPEVRAALRGAFVVWLDAPDAILAQRMRSSDHRPDFSPAAMRARRLPYFEQVADLRLDVSTATPDESAKIICDAL</sequence>
<evidence type="ECO:0000256" key="7">
    <source>
        <dbReference type="HAMAP-Rule" id="MF_00109"/>
    </source>
</evidence>
<keyword evidence="6 7" id="KW-0057">Aromatic amino acid biosynthesis</keyword>
<keyword evidence="7" id="KW-0963">Cytoplasm</keyword>
<comment type="caution">
    <text evidence="8">The sequence shown here is derived from an EMBL/GenBank/DDBJ whole genome shotgun (WGS) entry which is preliminary data.</text>
</comment>
<comment type="cofactor">
    <cofactor evidence="7">
        <name>Mg(2+)</name>
        <dbReference type="ChEBI" id="CHEBI:18420"/>
    </cofactor>
    <text evidence="7">Binds 1 Mg(2+) ion per subunit.</text>
</comment>
<keyword evidence="4 7" id="KW-0418">Kinase</keyword>
<evidence type="ECO:0000313" key="9">
    <source>
        <dbReference type="Proteomes" id="UP001612741"/>
    </source>
</evidence>
<dbReference type="Pfam" id="PF01202">
    <property type="entry name" value="SKI"/>
    <property type="match status" value="1"/>
</dbReference>
<dbReference type="HAMAP" id="MF_00109">
    <property type="entry name" value="Shikimate_kinase"/>
    <property type="match status" value="1"/>
</dbReference>
<keyword evidence="7" id="KW-0479">Metal-binding</keyword>
<dbReference type="EMBL" id="JBITGY010000004">
    <property type="protein sequence ID" value="MFI6498977.1"/>
    <property type="molecule type" value="Genomic_DNA"/>
</dbReference>
<keyword evidence="9" id="KW-1185">Reference proteome</keyword>
<dbReference type="PRINTS" id="PR01100">
    <property type="entry name" value="SHIKIMTKNASE"/>
</dbReference>
<gene>
    <name evidence="7" type="primary">aroK</name>
    <name evidence="8" type="ORF">ACIBG2_16435</name>
</gene>
<dbReference type="GO" id="GO:0016301">
    <property type="term" value="F:kinase activity"/>
    <property type="evidence" value="ECO:0007669"/>
    <property type="project" value="UniProtKB-KW"/>
</dbReference>